<gene>
    <name evidence="2" type="ORF">GCM10010923_07460</name>
</gene>
<proteinExistence type="predicted"/>
<dbReference type="Proteomes" id="UP000603317">
    <property type="component" value="Unassembled WGS sequence"/>
</dbReference>
<evidence type="ECO:0000256" key="1">
    <source>
        <dbReference type="SAM" id="MobiDB-lite"/>
    </source>
</evidence>
<comment type="caution">
    <text evidence="2">The sequence shown here is derived from an EMBL/GenBank/DDBJ whole genome shotgun (WGS) entry which is preliminary data.</text>
</comment>
<protein>
    <recommendedName>
        <fullName evidence="4">Heavy-metal-associated domain-containing protein</fullName>
    </recommendedName>
</protein>
<dbReference type="RefSeq" id="WP_188641427.1">
    <property type="nucleotide sequence ID" value="NZ_BMID01000001.1"/>
</dbReference>
<reference evidence="3" key="1">
    <citation type="journal article" date="2019" name="Int. J. Syst. Evol. Microbiol.">
        <title>The Global Catalogue of Microorganisms (GCM) 10K type strain sequencing project: providing services to taxonomists for standard genome sequencing and annotation.</title>
        <authorList>
            <consortium name="The Broad Institute Genomics Platform"/>
            <consortium name="The Broad Institute Genome Sequencing Center for Infectious Disease"/>
            <person name="Wu L."/>
            <person name="Ma J."/>
        </authorList>
    </citation>
    <scope>NUCLEOTIDE SEQUENCE [LARGE SCALE GENOMIC DNA]</scope>
    <source>
        <strain evidence="3">CGMCC 1.15297</strain>
    </source>
</reference>
<evidence type="ECO:0008006" key="4">
    <source>
        <dbReference type="Google" id="ProtNLM"/>
    </source>
</evidence>
<dbReference type="EMBL" id="BMID01000001">
    <property type="protein sequence ID" value="GGA01280.1"/>
    <property type="molecule type" value="Genomic_DNA"/>
</dbReference>
<accession>A0ABQ1F7N1</accession>
<evidence type="ECO:0000313" key="3">
    <source>
        <dbReference type="Proteomes" id="UP000603317"/>
    </source>
</evidence>
<evidence type="ECO:0000313" key="2">
    <source>
        <dbReference type="EMBL" id="GGA01280.1"/>
    </source>
</evidence>
<sequence length="419" mass="44915">MISLASPLRIPSVTRRTIVVVAALALALCGVALWAQVEGERGIAPLASTGDIEVYDIEVDTTGSDGDDAREKGWIEARRKGWAKLGGPEMSDSQLEGMSSAIIIQREQIGARRYIATLGVVFDRQRAGQFVGGTRGGSRSAPLLTIPVLYTAGTAQVYEVRGPWQRAWAQYRAGDSRIDYVRPSGFGGESLLITAGNPAQRSRIWWRNVLGQFDASDVIMPMAELDFSYPGGPVDGTFTARYGPDNTYLYSFEMRAESQEQLPQMLARAVERMNTAYEVALERGLLKPDSSLQRTQTIPAEIAALIEAGRRALNPPPAPEPTITPEETDPDAPAPRQTSVPVQSFQLQFASPDAAAIDSTLAAVRGVPGVGSASIRSTALGGTSVLSVIFTGDEDTLRSGLRDAGFNVSGSGNRLTISR</sequence>
<keyword evidence="3" id="KW-1185">Reference proteome</keyword>
<name>A0ABQ1F7N1_9SPHN</name>
<organism evidence="2 3">
    <name type="scientific">Blastomonas marina</name>
    <dbReference type="NCBI Taxonomy" id="1867408"/>
    <lineage>
        <taxon>Bacteria</taxon>
        <taxon>Pseudomonadati</taxon>
        <taxon>Pseudomonadota</taxon>
        <taxon>Alphaproteobacteria</taxon>
        <taxon>Sphingomonadales</taxon>
        <taxon>Sphingomonadaceae</taxon>
        <taxon>Blastomonas</taxon>
    </lineage>
</organism>
<feature type="region of interest" description="Disordered" evidence="1">
    <location>
        <begin position="312"/>
        <end position="339"/>
    </location>
</feature>